<dbReference type="SMART" id="SM00871">
    <property type="entry name" value="AraC_E_bind"/>
    <property type="match status" value="1"/>
</dbReference>
<dbReference type="RefSeq" id="WP_193736639.1">
    <property type="nucleotide sequence ID" value="NZ_CP063304.1"/>
</dbReference>
<reference evidence="2 3" key="1">
    <citation type="submission" date="2020-10" db="EMBL/GenBank/DDBJ databases">
        <title>Blautia liquoris sp.nov., isolated from the mud in a fermentation cellar used for the production of Chinese strong-flavoured liquor.</title>
        <authorList>
            <person name="Lu L."/>
        </authorList>
    </citation>
    <scope>NUCLEOTIDE SEQUENCE [LARGE SCALE GENOMIC DNA]</scope>
    <source>
        <strain evidence="2 3">LZLJ-3</strain>
    </source>
</reference>
<dbReference type="AlphaFoldDB" id="A0A7M2RJ90"/>
<dbReference type="KEGG" id="bliq:INP51_05060"/>
<evidence type="ECO:0000313" key="2">
    <source>
        <dbReference type="EMBL" id="QOV20319.1"/>
    </source>
</evidence>
<organism evidence="2 3">
    <name type="scientific">Blautia liquoris</name>
    <dbReference type="NCBI Taxonomy" id="2779518"/>
    <lineage>
        <taxon>Bacteria</taxon>
        <taxon>Bacillati</taxon>
        <taxon>Bacillota</taxon>
        <taxon>Clostridia</taxon>
        <taxon>Lachnospirales</taxon>
        <taxon>Lachnospiraceae</taxon>
        <taxon>Blautia</taxon>
    </lineage>
</organism>
<proteinExistence type="predicted"/>
<dbReference type="EMBL" id="CP063304">
    <property type="protein sequence ID" value="QOV20319.1"/>
    <property type="molecule type" value="Genomic_DNA"/>
</dbReference>
<gene>
    <name evidence="2" type="ORF">INP51_05060</name>
</gene>
<dbReference type="PANTHER" id="PTHR36444">
    <property type="entry name" value="TRANSCRIPTIONAL REGULATOR PROTEIN YOBU-RELATED"/>
    <property type="match status" value="1"/>
</dbReference>
<dbReference type="InterPro" id="IPR029441">
    <property type="entry name" value="Cass2"/>
</dbReference>
<dbReference type="Proteomes" id="UP000593601">
    <property type="component" value="Chromosome"/>
</dbReference>
<accession>A0A7M2RJ90</accession>
<evidence type="ECO:0000259" key="1">
    <source>
        <dbReference type="SMART" id="SM00871"/>
    </source>
</evidence>
<dbReference type="InterPro" id="IPR011256">
    <property type="entry name" value="Reg_factor_effector_dom_sf"/>
</dbReference>
<evidence type="ECO:0000313" key="3">
    <source>
        <dbReference type="Proteomes" id="UP000593601"/>
    </source>
</evidence>
<dbReference type="InterPro" id="IPR053182">
    <property type="entry name" value="YobU-like_regulator"/>
</dbReference>
<dbReference type="InterPro" id="IPR010499">
    <property type="entry name" value="AraC_E-bd"/>
</dbReference>
<dbReference type="SUPFAM" id="SSF55136">
    <property type="entry name" value="Probable bacterial effector-binding domain"/>
    <property type="match status" value="1"/>
</dbReference>
<dbReference type="Pfam" id="PF14526">
    <property type="entry name" value="Cass2"/>
    <property type="match status" value="1"/>
</dbReference>
<dbReference type="PANTHER" id="PTHR36444:SF3">
    <property type="entry name" value="TRANSCRIPTIONAL ACTIVATOR, PUTATIVE-RELATED"/>
    <property type="match status" value="1"/>
</dbReference>
<keyword evidence="3" id="KW-1185">Reference proteome</keyword>
<sequence length="151" mass="16972">MMKTVEKPASGTATKDISAFWDACAEDGSTREICSYFPKMPKMEGMLGICFSGGMEALKFPYGIGVEYDGRPVVHDNLEIVEIPAHTYAVFTCKGKMPEAFVTTYKKIVSEFFPQSDRYEYGQGIELEVYPSEKVDDPNYTCETWIAVNEK</sequence>
<feature type="domain" description="AraC effector-binding" evidence="1">
    <location>
        <begin position="2"/>
        <end position="149"/>
    </location>
</feature>
<protein>
    <submittedName>
        <fullName evidence="2">GyrI-like domain-containing protein</fullName>
    </submittedName>
</protein>
<name>A0A7M2RJ90_9FIRM</name>
<dbReference type="Gene3D" id="3.20.80.10">
    <property type="entry name" value="Regulatory factor, effector binding domain"/>
    <property type="match status" value="1"/>
</dbReference>